<dbReference type="PANTHER" id="PTHR33365:SF4">
    <property type="entry name" value="CYCLOCHLOROTINE BIOSYNTHESIS PROTEIN O"/>
    <property type="match status" value="1"/>
</dbReference>
<dbReference type="GeneID" id="92039045"/>
<feature type="compositionally biased region" description="Basic and acidic residues" evidence="3">
    <location>
        <begin position="1"/>
        <end position="20"/>
    </location>
</feature>
<dbReference type="Proteomes" id="UP001433268">
    <property type="component" value="Unassembled WGS sequence"/>
</dbReference>
<protein>
    <recommendedName>
        <fullName evidence="6">Tat pathway signal sequence</fullName>
    </recommendedName>
</protein>
<accession>A0ABR1XE55</accession>
<evidence type="ECO:0000256" key="1">
    <source>
        <dbReference type="ARBA" id="ARBA00004685"/>
    </source>
</evidence>
<dbReference type="RefSeq" id="XP_066675758.1">
    <property type="nucleotide sequence ID" value="XM_066805985.1"/>
</dbReference>
<evidence type="ECO:0000313" key="5">
    <source>
        <dbReference type="Proteomes" id="UP001433268"/>
    </source>
</evidence>
<gene>
    <name evidence="4" type="ORF">PG997_001670</name>
</gene>
<keyword evidence="5" id="KW-1185">Reference proteome</keyword>
<feature type="region of interest" description="Disordered" evidence="3">
    <location>
        <begin position="1"/>
        <end position="46"/>
    </location>
</feature>
<evidence type="ECO:0008006" key="6">
    <source>
        <dbReference type="Google" id="ProtNLM"/>
    </source>
</evidence>
<sequence length="282" mass="32803">MADSKYSKLGETHQDSERAPLSEASSDTFHDEPLDSEDSLSRKRRAGRCQRPLQTLGLVLTSAVSFAIGFLSHSQLQVVDERACLDTAWDALREPDAVRFETQHFNPRFTGAPSPYMGPPNEQVDKLWYDLSELRNFGVGRSTLESMNKSRGAVEFMKDGEHTGLFEAGMEVFHQLHCLNYVRMYSYMDYYEVIDFDMLAESAEKRQEHKDHCIETLRQSLMCHPDLNIYSYHWVSRHDQAWANLQSRHRCVDWGHFHDWAQDNLMTYYPPKTRPEGVEVWE</sequence>
<comment type="pathway">
    <text evidence="1">Mycotoxin biosynthesis.</text>
</comment>
<evidence type="ECO:0000313" key="4">
    <source>
        <dbReference type="EMBL" id="KAK8094985.1"/>
    </source>
</evidence>
<evidence type="ECO:0000256" key="2">
    <source>
        <dbReference type="ARBA" id="ARBA00035112"/>
    </source>
</evidence>
<dbReference type="Pfam" id="PF11807">
    <property type="entry name" value="UstYa"/>
    <property type="match status" value="1"/>
</dbReference>
<name>A0ABR1XE55_9PEZI</name>
<dbReference type="PANTHER" id="PTHR33365">
    <property type="entry name" value="YALI0B05434P"/>
    <property type="match status" value="1"/>
</dbReference>
<comment type="caution">
    <text evidence="4">The sequence shown here is derived from an EMBL/GenBank/DDBJ whole genome shotgun (WGS) entry which is preliminary data.</text>
</comment>
<proteinExistence type="inferred from homology"/>
<dbReference type="InterPro" id="IPR021765">
    <property type="entry name" value="UstYa-like"/>
</dbReference>
<evidence type="ECO:0000256" key="3">
    <source>
        <dbReference type="SAM" id="MobiDB-lite"/>
    </source>
</evidence>
<organism evidence="4 5">
    <name type="scientific">Apiospora hydei</name>
    <dbReference type="NCBI Taxonomy" id="1337664"/>
    <lineage>
        <taxon>Eukaryota</taxon>
        <taxon>Fungi</taxon>
        <taxon>Dikarya</taxon>
        <taxon>Ascomycota</taxon>
        <taxon>Pezizomycotina</taxon>
        <taxon>Sordariomycetes</taxon>
        <taxon>Xylariomycetidae</taxon>
        <taxon>Amphisphaeriales</taxon>
        <taxon>Apiosporaceae</taxon>
        <taxon>Apiospora</taxon>
    </lineage>
</organism>
<reference evidence="4 5" key="1">
    <citation type="submission" date="2023-01" db="EMBL/GenBank/DDBJ databases">
        <title>Analysis of 21 Apiospora genomes using comparative genomics revels a genus with tremendous synthesis potential of carbohydrate active enzymes and secondary metabolites.</title>
        <authorList>
            <person name="Sorensen T."/>
        </authorList>
    </citation>
    <scope>NUCLEOTIDE SEQUENCE [LARGE SCALE GENOMIC DNA]</scope>
    <source>
        <strain evidence="4 5">CBS 114990</strain>
    </source>
</reference>
<comment type="similarity">
    <text evidence="2">Belongs to the ustYa family.</text>
</comment>
<dbReference type="EMBL" id="JAQQWN010000002">
    <property type="protein sequence ID" value="KAK8094985.1"/>
    <property type="molecule type" value="Genomic_DNA"/>
</dbReference>